<feature type="transmembrane region" description="Helical" evidence="1">
    <location>
        <begin position="263"/>
        <end position="288"/>
    </location>
</feature>
<dbReference type="InterPro" id="IPR029039">
    <property type="entry name" value="Flavoprotein-like_sf"/>
</dbReference>
<dbReference type="AlphaFoldDB" id="A0A5M6CJM9"/>
<reference evidence="2 3" key="1">
    <citation type="submission" date="2019-09" db="EMBL/GenBank/DDBJ databases">
        <title>Genome sequence and assembly of Flavobacterium sp.</title>
        <authorList>
            <person name="Chhetri G."/>
        </authorList>
    </citation>
    <scope>NUCLEOTIDE SEQUENCE [LARGE SCALE GENOMIC DNA]</scope>
    <source>
        <strain evidence="2 3">SNL9</strain>
    </source>
</reference>
<sequence>MKNVLVIYYSQSGQLKEIADKISLPFVEDANVNVTYYNIQTKKSFPFPWDNDSFFDVFPETFKQVPTEIIPPSNEILQTKFDLVLLHFQVWYLSPSIPINSFLKSEYAKIILNNVPVITISGSRNMWAFAQEKVKVLLKDVNAHLVGNIALTDRNINLISVITVVDWMFSGVKRKTYGFLPLPGVSAQEINESVKFGKTILPFLQKNNYTGLQKQLLAKSAVEFRWFLLSMDKKANKMFTIWSTLILKNPAKRKTLLKVFKGYLFAAIWVLSPIVHLIELILFPITYFSIQKKKKYFQGISYVSKSLYQ</sequence>
<evidence type="ECO:0000313" key="2">
    <source>
        <dbReference type="EMBL" id="KAA5534172.1"/>
    </source>
</evidence>
<dbReference type="EMBL" id="VWSG01000007">
    <property type="protein sequence ID" value="KAA5534172.1"/>
    <property type="molecule type" value="Genomic_DNA"/>
</dbReference>
<dbReference type="Gene3D" id="3.40.50.360">
    <property type="match status" value="1"/>
</dbReference>
<evidence type="ECO:0000256" key="1">
    <source>
        <dbReference type="SAM" id="Phobius"/>
    </source>
</evidence>
<dbReference type="Proteomes" id="UP000325141">
    <property type="component" value="Unassembled WGS sequence"/>
</dbReference>
<comment type="caution">
    <text evidence="2">The sequence shown here is derived from an EMBL/GenBank/DDBJ whole genome shotgun (WGS) entry which is preliminary data.</text>
</comment>
<gene>
    <name evidence="2" type="ORF">F0460_10885</name>
</gene>
<organism evidence="2 3">
    <name type="scientific">Paenimyroides baculatum</name>
    <dbReference type="NCBI Taxonomy" id="2608000"/>
    <lineage>
        <taxon>Bacteria</taxon>
        <taxon>Pseudomonadati</taxon>
        <taxon>Bacteroidota</taxon>
        <taxon>Flavobacteriia</taxon>
        <taxon>Flavobacteriales</taxon>
        <taxon>Flavobacteriaceae</taxon>
        <taxon>Paenimyroides</taxon>
    </lineage>
</organism>
<evidence type="ECO:0000313" key="3">
    <source>
        <dbReference type="Proteomes" id="UP000325141"/>
    </source>
</evidence>
<dbReference type="SUPFAM" id="SSF52218">
    <property type="entry name" value="Flavoproteins"/>
    <property type="match status" value="1"/>
</dbReference>
<accession>A0A5M6CJM9</accession>
<keyword evidence="1" id="KW-0812">Transmembrane</keyword>
<dbReference type="RefSeq" id="WP_150013122.1">
    <property type="nucleotide sequence ID" value="NZ_VWSG01000007.1"/>
</dbReference>
<protein>
    <submittedName>
        <fullName evidence="2">Dialkylresorcinol condensing enzyme DarA</fullName>
    </submittedName>
</protein>
<keyword evidence="3" id="KW-1185">Reference proteome</keyword>
<keyword evidence="1" id="KW-1133">Transmembrane helix</keyword>
<name>A0A5M6CJM9_9FLAO</name>
<keyword evidence="1" id="KW-0472">Membrane</keyword>
<proteinExistence type="predicted"/>